<feature type="domain" description="HTH araC/xylS-type" evidence="5">
    <location>
        <begin position="174"/>
        <end position="272"/>
    </location>
</feature>
<dbReference type="SUPFAM" id="SSF46689">
    <property type="entry name" value="Homeodomain-like"/>
    <property type="match status" value="1"/>
</dbReference>
<evidence type="ECO:0000256" key="2">
    <source>
        <dbReference type="ARBA" id="ARBA00023125"/>
    </source>
</evidence>
<proteinExistence type="predicted"/>
<dbReference type="Proteomes" id="UP000283254">
    <property type="component" value="Unassembled WGS sequence"/>
</dbReference>
<evidence type="ECO:0000313" key="7">
    <source>
        <dbReference type="Proteomes" id="UP000283254"/>
    </source>
</evidence>
<dbReference type="Pfam" id="PF12833">
    <property type="entry name" value="HTH_18"/>
    <property type="match status" value="1"/>
</dbReference>
<evidence type="ECO:0000256" key="4">
    <source>
        <dbReference type="SAM" id="MobiDB-lite"/>
    </source>
</evidence>
<keyword evidence="1" id="KW-0805">Transcription regulation</keyword>
<dbReference type="SMART" id="SM00342">
    <property type="entry name" value="HTH_ARAC"/>
    <property type="match status" value="1"/>
</dbReference>
<dbReference type="PROSITE" id="PS01124">
    <property type="entry name" value="HTH_ARAC_FAMILY_2"/>
    <property type="match status" value="1"/>
</dbReference>
<dbReference type="Gene3D" id="1.10.10.60">
    <property type="entry name" value="Homeodomain-like"/>
    <property type="match status" value="1"/>
</dbReference>
<name>A0A422QJA6_9BURK</name>
<dbReference type="AlphaFoldDB" id="A0A422QJA6"/>
<organism evidence="6 7">
    <name type="scientific">Massilia aurea</name>
    <dbReference type="NCBI Taxonomy" id="373040"/>
    <lineage>
        <taxon>Bacteria</taxon>
        <taxon>Pseudomonadati</taxon>
        <taxon>Pseudomonadota</taxon>
        <taxon>Betaproteobacteria</taxon>
        <taxon>Burkholderiales</taxon>
        <taxon>Oxalobacteraceae</taxon>
        <taxon>Telluria group</taxon>
        <taxon>Massilia</taxon>
    </lineage>
</organism>
<feature type="region of interest" description="Disordered" evidence="4">
    <location>
        <begin position="281"/>
        <end position="301"/>
    </location>
</feature>
<dbReference type="PANTHER" id="PTHR47894">
    <property type="entry name" value="HTH-TYPE TRANSCRIPTIONAL REGULATOR GADX"/>
    <property type="match status" value="1"/>
</dbReference>
<reference evidence="6" key="1">
    <citation type="submission" date="2014-10" db="EMBL/GenBank/DDBJ databases">
        <title>Massilia sp. genome.</title>
        <authorList>
            <person name="Xu B."/>
            <person name="Dai L."/>
            <person name="Huang Z."/>
        </authorList>
    </citation>
    <scope>NUCLEOTIDE SEQUENCE [LARGE SCALE GENOMIC DNA]</scope>
    <source>
        <strain evidence="6">CFS-1</strain>
    </source>
</reference>
<dbReference type="EMBL" id="JSAB01000148">
    <property type="protein sequence ID" value="RNF30038.1"/>
    <property type="molecule type" value="Genomic_DNA"/>
</dbReference>
<evidence type="ECO:0000313" key="6">
    <source>
        <dbReference type="EMBL" id="RNF30038.1"/>
    </source>
</evidence>
<evidence type="ECO:0000259" key="5">
    <source>
        <dbReference type="PROSITE" id="PS01124"/>
    </source>
</evidence>
<dbReference type="InterPro" id="IPR018060">
    <property type="entry name" value="HTH_AraC"/>
</dbReference>
<dbReference type="GO" id="GO:0005829">
    <property type="term" value="C:cytosol"/>
    <property type="evidence" value="ECO:0007669"/>
    <property type="project" value="TreeGrafter"/>
</dbReference>
<dbReference type="GO" id="GO:0003700">
    <property type="term" value="F:DNA-binding transcription factor activity"/>
    <property type="evidence" value="ECO:0007669"/>
    <property type="project" value="InterPro"/>
</dbReference>
<dbReference type="PANTHER" id="PTHR47894:SF1">
    <property type="entry name" value="HTH-TYPE TRANSCRIPTIONAL REGULATOR VQSM"/>
    <property type="match status" value="1"/>
</dbReference>
<sequence>MEPFAYHTVVHALEARRGWTEERRFAVAVHHAIHGHLAYSRYHAAGRQRAREGIGEEGVARLVNDFLETDVNPAISFISGLRHPASALMAYNAYNAAANLGVRTSVTIAYPGVRGVGSLAASRAMVADSDDPQPCRTATLSVMGSVLEHVQSGGQRMYRPMSLSRLAEFLGRGHGVAADVSRAIEDDWLAPVADLPRKLGCQKRTMERRLKEVGLTAQSLRQADRMLRATAGLFSGDSATAIALDCGFSDLAHMSRSFRTACGMTPSMLIAIARHDDKLSGSPSRLPYRRPQESLRAESEI</sequence>
<protein>
    <recommendedName>
        <fullName evidence="5">HTH araC/xylS-type domain-containing protein</fullName>
    </recommendedName>
</protein>
<dbReference type="OrthoDB" id="9809338at2"/>
<feature type="compositionally biased region" description="Basic and acidic residues" evidence="4">
    <location>
        <begin position="290"/>
        <end position="301"/>
    </location>
</feature>
<comment type="caution">
    <text evidence="6">The sequence shown here is derived from an EMBL/GenBank/DDBJ whole genome shotgun (WGS) entry which is preliminary data.</text>
</comment>
<evidence type="ECO:0000256" key="1">
    <source>
        <dbReference type="ARBA" id="ARBA00023015"/>
    </source>
</evidence>
<accession>A0A422QJA6</accession>
<dbReference type="GO" id="GO:0000976">
    <property type="term" value="F:transcription cis-regulatory region binding"/>
    <property type="evidence" value="ECO:0007669"/>
    <property type="project" value="TreeGrafter"/>
</dbReference>
<keyword evidence="3" id="KW-0804">Transcription</keyword>
<keyword evidence="7" id="KW-1185">Reference proteome</keyword>
<dbReference type="InterPro" id="IPR009057">
    <property type="entry name" value="Homeodomain-like_sf"/>
</dbReference>
<gene>
    <name evidence="6" type="ORF">NM04_14980</name>
</gene>
<evidence type="ECO:0000256" key="3">
    <source>
        <dbReference type="ARBA" id="ARBA00023163"/>
    </source>
</evidence>
<keyword evidence="2" id="KW-0238">DNA-binding</keyword>
<dbReference type="RefSeq" id="WP_123070296.1">
    <property type="nucleotide sequence ID" value="NZ_JSAB01000148.1"/>
</dbReference>